<dbReference type="Gene3D" id="2.40.50.100">
    <property type="match status" value="1"/>
</dbReference>
<dbReference type="OrthoDB" id="5522904at2"/>
<dbReference type="SUPFAM" id="SSF51230">
    <property type="entry name" value="Single hybrid motif"/>
    <property type="match status" value="1"/>
</dbReference>
<dbReference type="EMBL" id="AP021875">
    <property type="protein sequence ID" value="BBO78700.1"/>
    <property type="molecule type" value="Genomic_DNA"/>
</dbReference>
<evidence type="ECO:0000313" key="3">
    <source>
        <dbReference type="Proteomes" id="UP000427769"/>
    </source>
</evidence>
<gene>
    <name evidence="2" type="ORF">DSCW_61170</name>
</gene>
<dbReference type="GO" id="GO:0019464">
    <property type="term" value="P:glycine decarboxylation via glycine cleavage system"/>
    <property type="evidence" value="ECO:0007669"/>
    <property type="project" value="InterPro"/>
</dbReference>
<dbReference type="InterPro" id="IPR033753">
    <property type="entry name" value="GCV_H/Fam206"/>
</dbReference>
<dbReference type="InterPro" id="IPR011053">
    <property type="entry name" value="Single_hybrid_motif"/>
</dbReference>
<dbReference type="CDD" id="cd06848">
    <property type="entry name" value="GCS_H"/>
    <property type="match status" value="1"/>
</dbReference>
<proteinExistence type="predicted"/>
<accession>A0A5K7ZCZ8</accession>
<dbReference type="KEGG" id="dwd:DSCW_61170"/>
<dbReference type="GO" id="GO:0005829">
    <property type="term" value="C:cytosol"/>
    <property type="evidence" value="ECO:0007669"/>
    <property type="project" value="TreeGrafter"/>
</dbReference>
<keyword evidence="3" id="KW-1185">Reference proteome</keyword>
<dbReference type="PANTHER" id="PTHR11715:SF3">
    <property type="entry name" value="GLYCINE CLEAVAGE SYSTEM H PROTEIN-RELATED"/>
    <property type="match status" value="1"/>
</dbReference>
<keyword evidence="1" id="KW-0450">Lipoyl</keyword>
<dbReference type="GO" id="GO:0005960">
    <property type="term" value="C:glycine cleavage complex"/>
    <property type="evidence" value="ECO:0007669"/>
    <property type="project" value="InterPro"/>
</dbReference>
<dbReference type="PANTHER" id="PTHR11715">
    <property type="entry name" value="GLYCINE CLEAVAGE SYSTEM H PROTEIN"/>
    <property type="match status" value="1"/>
</dbReference>
<dbReference type="AlphaFoldDB" id="A0A5K7ZCZ8"/>
<dbReference type="RefSeq" id="WP_155307309.1">
    <property type="nucleotide sequence ID" value="NZ_AP021875.1"/>
</dbReference>
<organism evidence="2 3">
    <name type="scientific">Desulfosarcina widdelii</name>
    <dbReference type="NCBI Taxonomy" id="947919"/>
    <lineage>
        <taxon>Bacteria</taxon>
        <taxon>Pseudomonadati</taxon>
        <taxon>Thermodesulfobacteriota</taxon>
        <taxon>Desulfobacteria</taxon>
        <taxon>Desulfobacterales</taxon>
        <taxon>Desulfosarcinaceae</taxon>
        <taxon>Desulfosarcina</taxon>
    </lineage>
</organism>
<evidence type="ECO:0008006" key="4">
    <source>
        <dbReference type="Google" id="ProtNLM"/>
    </source>
</evidence>
<protein>
    <recommendedName>
        <fullName evidence="4">Glycine cleavage system protein H</fullName>
    </recommendedName>
</protein>
<dbReference type="Proteomes" id="UP000427769">
    <property type="component" value="Chromosome"/>
</dbReference>
<sequence length="317" mass="35650">MNANRNKKTVSPKKRVVGFNILEDQCIWMKAGVINYRICDNAFDCNTCAFNKAIRRAMQIDPAVDSRKLAPKWVEHLVERYDGASRPCRHALTGRIQAPKICPNNYECYHCAFDQMLDEMDLAADIGTPACKEVAGFKMADAYYYHMGHSWARFEHGGRVRIGLDDFAACLFGSLSRMELPPLGAGIQQDQVGWTFGRDDHQAAVLSPVSGTVLAVNHPARKHPELVNEDPYGSGWLFIVDPDIPKRNLKRLYFGQESYQWMEQENSKLLTMMGPEYRGLAASGGSAVRDIFGAIGNLRWETLADRFLHTARRTTSG</sequence>
<dbReference type="Pfam" id="PF01597">
    <property type="entry name" value="GCV_H"/>
    <property type="match status" value="1"/>
</dbReference>
<evidence type="ECO:0000313" key="2">
    <source>
        <dbReference type="EMBL" id="BBO78700.1"/>
    </source>
</evidence>
<evidence type="ECO:0000256" key="1">
    <source>
        <dbReference type="ARBA" id="ARBA00022823"/>
    </source>
</evidence>
<dbReference type="GO" id="GO:0009249">
    <property type="term" value="P:protein lipoylation"/>
    <property type="evidence" value="ECO:0007669"/>
    <property type="project" value="TreeGrafter"/>
</dbReference>
<name>A0A5K7ZCZ8_9BACT</name>
<dbReference type="InterPro" id="IPR002930">
    <property type="entry name" value="GCV_H"/>
</dbReference>
<reference evidence="2 3" key="1">
    <citation type="submission" date="2019-11" db="EMBL/GenBank/DDBJ databases">
        <title>Comparative genomics of hydrocarbon-degrading Desulfosarcina strains.</title>
        <authorList>
            <person name="Watanabe M."/>
            <person name="Kojima H."/>
            <person name="Fukui M."/>
        </authorList>
    </citation>
    <scope>NUCLEOTIDE SEQUENCE [LARGE SCALE GENOMIC DNA]</scope>
    <source>
        <strain evidence="2 3">PP31</strain>
    </source>
</reference>